<sequence>MDDFGIDHTNLCDCKGCTKLMASVEATSDQGRKTKLSRKYARVHWAKMFAENSSK</sequence>
<name>A0A2I6SBT6_9VIRU</name>
<reference evidence="1" key="2">
    <citation type="journal article" date="2018" name="Genome Announc.">
        <title>First Report of a Complete Genome Sequence of White spot syndrome virus from India.</title>
        <authorList>
            <person name="Vinaya Kumar K."/>
            <person name="Shekhar M.S."/>
            <person name="Otta S.K."/>
            <person name="Karthic K."/>
            <person name="Ashok Kumar J."/>
            <person name="Gopikrishna G."/>
            <person name="Vijayan K.K."/>
        </authorList>
    </citation>
    <scope>NUCLEOTIDE SEQUENCE</scope>
    <source>
        <strain evidence="1">IN_AP4RU</strain>
    </source>
</reference>
<reference evidence="1" key="1">
    <citation type="submission" date="2017-12" db="EMBL/GenBank/DDBJ databases">
        <authorList>
            <person name="Katneni V.K."/>
            <person name="Shekhar M.S."/>
            <person name="Otta S.K."/>
            <person name="Karthic K."/>
            <person name="Jangam A.K."/>
            <person name="Gopikrishna G."/>
            <person name="Vijayan K.K."/>
        </authorList>
    </citation>
    <scope>NUCLEOTIDE SEQUENCE [LARGE SCALE GENOMIC DNA]</scope>
    <source>
        <strain evidence="1">IN_AP4RU</strain>
    </source>
</reference>
<proteinExistence type="predicted"/>
<protein>
    <submittedName>
        <fullName evidence="1">WSSV182</fullName>
    </submittedName>
</protein>
<evidence type="ECO:0000313" key="1">
    <source>
        <dbReference type="EMBL" id="AUO15015.1"/>
    </source>
</evidence>
<dbReference type="EMBL" id="MG702567">
    <property type="protein sequence ID" value="AUO15015.1"/>
    <property type="molecule type" value="Genomic_DNA"/>
</dbReference>
<accession>A0A2I6SBT6</accession>
<organism evidence="1">
    <name type="scientific">White spot syndrome virus</name>
    <dbReference type="NCBI Taxonomy" id="342409"/>
    <lineage>
        <taxon>Viruses</taxon>
        <taxon>Viruses incertae sedis</taxon>
        <taxon>Naldaviricetes</taxon>
        <taxon>Nimaviridae</taxon>
        <taxon>Whispovirus</taxon>
    </lineage>
</organism>
<dbReference type="Proteomes" id="UP000267352">
    <property type="component" value="Segment"/>
</dbReference>